<reference evidence="4 5" key="2">
    <citation type="submission" date="2018-11" db="EMBL/GenBank/DDBJ databases">
        <authorList>
            <consortium name="Pathogen Informatics"/>
        </authorList>
    </citation>
    <scope>NUCLEOTIDE SEQUENCE [LARGE SCALE GENOMIC DNA]</scope>
</reference>
<dbReference type="EMBL" id="UYRR01007875">
    <property type="protein sequence ID" value="VDK23945.1"/>
    <property type="molecule type" value="Genomic_DNA"/>
</dbReference>
<dbReference type="PANTHER" id="PTHR48153">
    <property type="entry name" value="UFM1-SPECIFIC PROTEASE 2"/>
    <property type="match status" value="1"/>
</dbReference>
<dbReference type="Pfam" id="PF07910">
    <property type="entry name" value="Peptidase_C78"/>
    <property type="match status" value="1"/>
</dbReference>
<sequence length="223" mass="25439">MWIVGSGLDQNTARAWPNKELPAGCVFQADEAPSASRELSERISMLLDSQRDIRRVCIAKYLRLFEIQKEDTGYGCGYRNLQTIIASIVNDRELRCAGGITEVLTSIQQIQEGIELAWMVGFDPVGASNLDFHLKGTRKWIGATEIAAFLQYHRIRVQLVDVRLLLNRIQKQRQIVEWVWRYFNSDGPQIPLYFQHQGHSRVIIGCIESSNTSTGKELLIYDP</sequence>
<dbReference type="PANTHER" id="PTHR48153:SF4">
    <property type="entry name" value="UBIQUITIN CARBOXYL-TERMINAL HYDROLASE MUG105"/>
    <property type="match status" value="1"/>
</dbReference>
<proteinExistence type="inferred from homology"/>
<keyword evidence="5" id="KW-1185">Reference proteome</keyword>
<keyword evidence="2" id="KW-0378">Hydrolase</keyword>
<reference evidence="6" key="1">
    <citation type="submission" date="2017-02" db="UniProtKB">
        <authorList>
            <consortium name="WormBaseParasite"/>
        </authorList>
    </citation>
    <scope>IDENTIFICATION</scope>
</reference>
<dbReference type="GO" id="GO:0071567">
    <property type="term" value="F:deUFMylase activity"/>
    <property type="evidence" value="ECO:0007669"/>
    <property type="project" value="UniProtKB-ARBA"/>
</dbReference>
<name>A0A0M3JAQ8_ANISI</name>
<evidence type="ECO:0000313" key="4">
    <source>
        <dbReference type="EMBL" id="VDK23945.1"/>
    </source>
</evidence>
<protein>
    <submittedName>
        <fullName evidence="6">Zinc finger with UFM1-specific peptidase domain protein (inferred by orthology to a human protein)</fullName>
    </submittedName>
</protein>
<dbReference type="WBParaSite" id="ASIM_0000468001-mRNA-1">
    <property type="protein sequence ID" value="ASIM_0000468001-mRNA-1"/>
    <property type="gene ID" value="ASIM_0000468001"/>
</dbReference>
<dbReference type="OrthoDB" id="288987at2759"/>
<evidence type="ECO:0000256" key="1">
    <source>
        <dbReference type="ARBA" id="ARBA00008552"/>
    </source>
</evidence>
<dbReference type="AlphaFoldDB" id="A0A0M3JAQ8"/>
<evidence type="ECO:0000313" key="5">
    <source>
        <dbReference type="Proteomes" id="UP000267096"/>
    </source>
</evidence>
<dbReference type="Proteomes" id="UP000267096">
    <property type="component" value="Unassembled WGS sequence"/>
</dbReference>
<evidence type="ECO:0000256" key="2">
    <source>
        <dbReference type="ARBA" id="ARBA00022801"/>
    </source>
</evidence>
<gene>
    <name evidence="4" type="ORF">ASIM_LOCUS4492</name>
</gene>
<organism evidence="6">
    <name type="scientific">Anisakis simplex</name>
    <name type="common">Herring worm</name>
    <dbReference type="NCBI Taxonomy" id="6269"/>
    <lineage>
        <taxon>Eukaryota</taxon>
        <taxon>Metazoa</taxon>
        <taxon>Ecdysozoa</taxon>
        <taxon>Nematoda</taxon>
        <taxon>Chromadorea</taxon>
        <taxon>Rhabditida</taxon>
        <taxon>Spirurina</taxon>
        <taxon>Ascaridomorpha</taxon>
        <taxon>Ascaridoidea</taxon>
        <taxon>Anisakidae</taxon>
        <taxon>Anisakis</taxon>
        <taxon>Anisakis simplex complex</taxon>
    </lineage>
</organism>
<feature type="domain" description="UFSP1/2/DUB catalytic" evidence="3">
    <location>
        <begin position="66"/>
        <end position="223"/>
    </location>
</feature>
<evidence type="ECO:0000259" key="3">
    <source>
        <dbReference type="Pfam" id="PF07910"/>
    </source>
</evidence>
<dbReference type="Gene3D" id="3.90.70.130">
    <property type="match status" value="1"/>
</dbReference>
<comment type="similarity">
    <text evidence="1">Belongs to the peptidase C78 family.</text>
</comment>
<dbReference type="InterPro" id="IPR012462">
    <property type="entry name" value="UFSP1/2_DUB_cat"/>
</dbReference>
<accession>A0A0M3JAQ8</accession>
<evidence type="ECO:0000313" key="6">
    <source>
        <dbReference type="WBParaSite" id="ASIM_0000468001-mRNA-1"/>
    </source>
</evidence>